<organism evidence="2 3">
    <name type="scientific">Nonomuraea soli</name>
    <dbReference type="NCBI Taxonomy" id="1032476"/>
    <lineage>
        <taxon>Bacteria</taxon>
        <taxon>Bacillati</taxon>
        <taxon>Actinomycetota</taxon>
        <taxon>Actinomycetes</taxon>
        <taxon>Streptosporangiales</taxon>
        <taxon>Streptosporangiaceae</taxon>
        <taxon>Nonomuraea</taxon>
    </lineage>
</organism>
<evidence type="ECO:0000313" key="3">
    <source>
        <dbReference type="Proteomes" id="UP000530928"/>
    </source>
</evidence>
<dbReference type="InterPro" id="IPR011009">
    <property type="entry name" value="Kinase-like_dom_sf"/>
</dbReference>
<dbReference type="SUPFAM" id="SSF56112">
    <property type="entry name" value="Protein kinase-like (PK-like)"/>
    <property type="match status" value="1"/>
</dbReference>
<gene>
    <name evidence="2" type="ORF">HNR30_005540</name>
</gene>
<keyword evidence="3" id="KW-1185">Reference proteome</keyword>
<dbReference type="InterPro" id="IPR002575">
    <property type="entry name" value="Aminoglycoside_PTrfase"/>
</dbReference>
<dbReference type="InterPro" id="IPR051678">
    <property type="entry name" value="AGP_Transferase"/>
</dbReference>
<accession>A0A7W0CN97</accession>
<dbReference type="GO" id="GO:0016301">
    <property type="term" value="F:kinase activity"/>
    <property type="evidence" value="ECO:0007669"/>
    <property type="project" value="UniProtKB-KW"/>
</dbReference>
<dbReference type="RefSeq" id="WP_181612898.1">
    <property type="nucleotide sequence ID" value="NZ_BAABAM010000005.1"/>
</dbReference>
<comment type="caution">
    <text evidence="2">The sequence shown here is derived from an EMBL/GenBank/DDBJ whole genome shotgun (WGS) entry which is preliminary data.</text>
</comment>
<name>A0A7W0CN97_9ACTN</name>
<dbReference type="EMBL" id="JACDUR010000005">
    <property type="protein sequence ID" value="MBA2894179.1"/>
    <property type="molecule type" value="Genomic_DNA"/>
</dbReference>
<keyword evidence="2" id="KW-0418">Kinase</keyword>
<evidence type="ECO:0000313" key="2">
    <source>
        <dbReference type="EMBL" id="MBA2894179.1"/>
    </source>
</evidence>
<proteinExistence type="predicted"/>
<evidence type="ECO:0000259" key="1">
    <source>
        <dbReference type="Pfam" id="PF01636"/>
    </source>
</evidence>
<dbReference type="Pfam" id="PF01636">
    <property type="entry name" value="APH"/>
    <property type="match status" value="1"/>
</dbReference>
<reference evidence="2 3" key="1">
    <citation type="submission" date="2020-07" db="EMBL/GenBank/DDBJ databases">
        <title>Genomic Encyclopedia of Type Strains, Phase IV (KMG-IV): sequencing the most valuable type-strain genomes for metagenomic binning, comparative biology and taxonomic classification.</title>
        <authorList>
            <person name="Goeker M."/>
        </authorList>
    </citation>
    <scope>NUCLEOTIDE SEQUENCE [LARGE SCALE GENOMIC DNA]</scope>
    <source>
        <strain evidence="2 3">DSM 45533</strain>
    </source>
</reference>
<keyword evidence="2" id="KW-0808">Transferase</keyword>
<sequence>MESSLLDIAETLLPGISLDAARHEQGGFHDVVLVPGVAAVRVARTGRAARELPRRTALLDRLAAQDLPFQVPVPLGPVTEVNGRAAVAVSWLDGQAHPKGSGDPAALRAVLDALAGVDLAKVDDLLGVPHTYAGGERWAEIMLERVVPLLGGQAGERVRAALDLPAVPPGLVHGDLAGHNMHWSADGRLIGILDWDFAQAYDPAVDVACLAWHGWDTVRAAVDEETYRRARVWFMTFGLEQLAVALLEEAPEEVVAGQVERARQWMERTG</sequence>
<dbReference type="Proteomes" id="UP000530928">
    <property type="component" value="Unassembled WGS sequence"/>
</dbReference>
<dbReference type="PANTHER" id="PTHR21310">
    <property type="entry name" value="AMINOGLYCOSIDE PHOSPHOTRANSFERASE-RELATED-RELATED"/>
    <property type="match status" value="1"/>
</dbReference>
<dbReference type="AlphaFoldDB" id="A0A7W0CN97"/>
<protein>
    <submittedName>
        <fullName evidence="2">Aminoglycoside phosphotransferase (APT) family kinase protein</fullName>
    </submittedName>
</protein>
<dbReference type="Gene3D" id="3.90.1200.10">
    <property type="match status" value="1"/>
</dbReference>
<feature type="domain" description="Aminoglycoside phosphotransferase" evidence="1">
    <location>
        <begin position="38"/>
        <end position="227"/>
    </location>
</feature>